<feature type="compositionally biased region" description="Basic residues" evidence="1">
    <location>
        <begin position="16"/>
        <end position="26"/>
    </location>
</feature>
<feature type="region of interest" description="Disordered" evidence="1">
    <location>
        <begin position="1"/>
        <end position="27"/>
    </location>
</feature>
<keyword evidence="3" id="KW-1185">Reference proteome</keyword>
<dbReference type="EMBL" id="BGZK01000312">
    <property type="protein sequence ID" value="GBP35978.1"/>
    <property type="molecule type" value="Genomic_DNA"/>
</dbReference>
<feature type="region of interest" description="Disordered" evidence="1">
    <location>
        <begin position="46"/>
        <end position="65"/>
    </location>
</feature>
<feature type="compositionally biased region" description="Basic and acidic residues" evidence="1">
    <location>
        <begin position="46"/>
        <end position="60"/>
    </location>
</feature>
<proteinExistence type="predicted"/>
<name>A0A4C1VA65_EUMVA</name>
<evidence type="ECO:0000256" key="1">
    <source>
        <dbReference type="SAM" id="MobiDB-lite"/>
    </source>
</evidence>
<organism evidence="2 3">
    <name type="scientific">Eumeta variegata</name>
    <name type="common">Bagworm moth</name>
    <name type="synonym">Eumeta japonica</name>
    <dbReference type="NCBI Taxonomy" id="151549"/>
    <lineage>
        <taxon>Eukaryota</taxon>
        <taxon>Metazoa</taxon>
        <taxon>Ecdysozoa</taxon>
        <taxon>Arthropoda</taxon>
        <taxon>Hexapoda</taxon>
        <taxon>Insecta</taxon>
        <taxon>Pterygota</taxon>
        <taxon>Neoptera</taxon>
        <taxon>Endopterygota</taxon>
        <taxon>Lepidoptera</taxon>
        <taxon>Glossata</taxon>
        <taxon>Ditrysia</taxon>
        <taxon>Tineoidea</taxon>
        <taxon>Psychidae</taxon>
        <taxon>Oiketicinae</taxon>
        <taxon>Eumeta</taxon>
    </lineage>
</organism>
<sequence>MTRQFSNKPSWLLARRSGRRAGRARAPRGTARYDIALIHRVTAKFEQEREPSRARPDRYGKLRNRSAGAGRGRLLFAMPDDYFEVPMEGVSKDEHVVRSAQLVRPSRRPYVAAAVWRPRGALLSGAVQALVPTASGTSTHLAHGRYCLVKAVVKVVRGSLPASSGGRGAASSATTAGSLRLLRDNEKLKDVRFNVEPRAALGAMSSWCELKPSERCAGGGGGGGGAAGGGRRAERGASLGGRLRAATAHRALVSSRRHTDVTLRHDASAAPRAAGPRTARPAARAARPPPLPPTGAARGAVVTFRNLRLALARAPPFASGARAIVTCKKNDVEIPEKNGNFVTSSINVQGRKKTRTGIGTEPTVKPESTSITAP</sequence>
<feature type="region of interest" description="Disordered" evidence="1">
    <location>
        <begin position="218"/>
        <end position="297"/>
    </location>
</feature>
<dbReference type="Proteomes" id="UP000299102">
    <property type="component" value="Unassembled WGS sequence"/>
</dbReference>
<dbReference type="AlphaFoldDB" id="A0A4C1VA65"/>
<evidence type="ECO:0000313" key="3">
    <source>
        <dbReference type="Proteomes" id="UP000299102"/>
    </source>
</evidence>
<feature type="compositionally biased region" description="Basic and acidic residues" evidence="1">
    <location>
        <begin position="257"/>
        <end position="267"/>
    </location>
</feature>
<comment type="caution">
    <text evidence="2">The sequence shown here is derived from an EMBL/GenBank/DDBJ whole genome shotgun (WGS) entry which is preliminary data.</text>
</comment>
<evidence type="ECO:0000313" key="2">
    <source>
        <dbReference type="EMBL" id="GBP35978.1"/>
    </source>
</evidence>
<gene>
    <name evidence="2" type="ORF">EVAR_91529_1</name>
</gene>
<feature type="region of interest" description="Disordered" evidence="1">
    <location>
        <begin position="351"/>
        <end position="374"/>
    </location>
</feature>
<accession>A0A4C1VA65</accession>
<feature type="compositionally biased region" description="Low complexity" evidence="1">
    <location>
        <begin position="269"/>
        <end position="286"/>
    </location>
</feature>
<reference evidence="2 3" key="1">
    <citation type="journal article" date="2019" name="Commun. Biol.">
        <title>The bagworm genome reveals a unique fibroin gene that provides high tensile strength.</title>
        <authorList>
            <person name="Kono N."/>
            <person name="Nakamura H."/>
            <person name="Ohtoshi R."/>
            <person name="Tomita M."/>
            <person name="Numata K."/>
            <person name="Arakawa K."/>
        </authorList>
    </citation>
    <scope>NUCLEOTIDE SEQUENCE [LARGE SCALE GENOMIC DNA]</scope>
</reference>
<feature type="compositionally biased region" description="Low complexity" evidence="1">
    <location>
        <begin position="236"/>
        <end position="246"/>
    </location>
</feature>
<feature type="compositionally biased region" description="Gly residues" evidence="1">
    <location>
        <begin position="218"/>
        <end position="230"/>
    </location>
</feature>
<protein>
    <submittedName>
        <fullName evidence="2">Uncharacterized protein</fullName>
    </submittedName>
</protein>